<name>A0ABC8QSC1_9AQUA</name>
<dbReference type="InterPro" id="IPR000270">
    <property type="entry name" value="PB1_dom"/>
</dbReference>
<dbReference type="Gene3D" id="3.10.20.90">
    <property type="entry name" value="Phosphatidylinositol 3-kinase Catalytic Subunit, Chain A, domain 1"/>
    <property type="match status" value="1"/>
</dbReference>
<protein>
    <recommendedName>
        <fullName evidence="1">PB1 domain-containing protein</fullName>
    </recommendedName>
</protein>
<dbReference type="SMART" id="SM00666">
    <property type="entry name" value="PB1"/>
    <property type="match status" value="1"/>
</dbReference>
<feature type="domain" description="PB1" evidence="1">
    <location>
        <begin position="20"/>
        <end position="105"/>
    </location>
</feature>
<evidence type="ECO:0000259" key="1">
    <source>
        <dbReference type="SMART" id="SM00666"/>
    </source>
</evidence>
<reference evidence="2 3" key="1">
    <citation type="submission" date="2024-02" db="EMBL/GenBank/DDBJ databases">
        <authorList>
            <person name="Vignale AGUSTIN F."/>
            <person name="Sosa J E."/>
            <person name="Modenutti C."/>
        </authorList>
    </citation>
    <scope>NUCLEOTIDE SEQUENCE [LARGE SCALE GENOMIC DNA]</scope>
</reference>
<organism evidence="2 3">
    <name type="scientific">Ilex paraguariensis</name>
    <name type="common">yerba mate</name>
    <dbReference type="NCBI Taxonomy" id="185542"/>
    <lineage>
        <taxon>Eukaryota</taxon>
        <taxon>Viridiplantae</taxon>
        <taxon>Streptophyta</taxon>
        <taxon>Embryophyta</taxon>
        <taxon>Tracheophyta</taxon>
        <taxon>Spermatophyta</taxon>
        <taxon>Magnoliopsida</taxon>
        <taxon>eudicotyledons</taxon>
        <taxon>Gunneridae</taxon>
        <taxon>Pentapetalae</taxon>
        <taxon>asterids</taxon>
        <taxon>campanulids</taxon>
        <taxon>Aquifoliales</taxon>
        <taxon>Aquifoliaceae</taxon>
        <taxon>Ilex</taxon>
    </lineage>
</organism>
<proteinExistence type="predicted"/>
<comment type="caution">
    <text evidence="2">The sequence shown here is derived from an EMBL/GenBank/DDBJ whole genome shotgun (WGS) entry which is preliminary data.</text>
</comment>
<dbReference type="SUPFAM" id="SSF54277">
    <property type="entry name" value="CAD &amp; PB1 domains"/>
    <property type="match status" value="1"/>
</dbReference>
<evidence type="ECO:0000313" key="3">
    <source>
        <dbReference type="Proteomes" id="UP001642360"/>
    </source>
</evidence>
<dbReference type="EMBL" id="CAUOFW020000725">
    <property type="protein sequence ID" value="CAK9135635.1"/>
    <property type="molecule type" value="Genomic_DNA"/>
</dbReference>
<dbReference type="Proteomes" id="UP001642360">
    <property type="component" value="Unassembled WGS sequence"/>
</dbReference>
<dbReference type="AlphaFoldDB" id="A0ABC8QSC1"/>
<keyword evidence="3" id="KW-1185">Reference proteome</keyword>
<gene>
    <name evidence="2" type="ORF">ILEXP_LOCUS2604</name>
</gene>
<evidence type="ECO:0000313" key="2">
    <source>
        <dbReference type="EMBL" id="CAK9135635.1"/>
    </source>
</evidence>
<sequence>MATKRIIAICMSGGEFATDNDGGLLSYKGGDAYAMDLDQDTKLKDLKEELAETFNCSVNRMLIKYFLPGKSNKRTLITISKDKDLKRLVNIFEDKDQVEFFVMEEEAVQVQKVLKAPASRDIPVLVVVYTFHLPKMKLMEFTQHNAPCSLLCSTT</sequence>
<accession>A0ABC8QSC1</accession>